<accession>A0A7U2ETF6</accession>
<dbReference type="VEuPathDB" id="FungiDB:JI435_301200"/>
<dbReference type="AlphaFoldDB" id="A0A7U2ETF6"/>
<dbReference type="EMBL" id="CP069024">
    <property type="protein sequence ID" value="QRC91698.1"/>
    <property type="molecule type" value="Genomic_DNA"/>
</dbReference>
<organism evidence="1 2">
    <name type="scientific">Phaeosphaeria nodorum (strain SN15 / ATCC MYA-4574 / FGSC 10173)</name>
    <name type="common">Glume blotch fungus</name>
    <name type="synonym">Parastagonospora nodorum</name>
    <dbReference type="NCBI Taxonomy" id="321614"/>
    <lineage>
        <taxon>Eukaryota</taxon>
        <taxon>Fungi</taxon>
        <taxon>Dikarya</taxon>
        <taxon>Ascomycota</taxon>
        <taxon>Pezizomycotina</taxon>
        <taxon>Dothideomycetes</taxon>
        <taxon>Pleosporomycetidae</taxon>
        <taxon>Pleosporales</taxon>
        <taxon>Pleosporineae</taxon>
        <taxon>Phaeosphaeriaceae</taxon>
        <taxon>Parastagonospora</taxon>
    </lineage>
</organism>
<evidence type="ECO:0000313" key="1">
    <source>
        <dbReference type="EMBL" id="QRC91698.1"/>
    </source>
</evidence>
<evidence type="ECO:0000313" key="2">
    <source>
        <dbReference type="Proteomes" id="UP000663193"/>
    </source>
</evidence>
<proteinExistence type="predicted"/>
<keyword evidence="2" id="KW-1185">Reference proteome</keyword>
<gene>
    <name evidence="1" type="ORF">JI435_301200</name>
</gene>
<reference evidence="2" key="1">
    <citation type="journal article" date="2021" name="BMC Genomics">
        <title>Chromosome-level genome assembly and manually-curated proteome of model necrotroph Parastagonospora nodorum Sn15 reveals a genome-wide trove of candidate effector homologs, and redundancy of virulence-related functions within an accessory chromosome.</title>
        <authorList>
            <person name="Bertazzoni S."/>
            <person name="Jones D.A.B."/>
            <person name="Phan H.T."/>
            <person name="Tan K.-C."/>
            <person name="Hane J.K."/>
        </authorList>
    </citation>
    <scope>NUCLEOTIDE SEQUENCE [LARGE SCALE GENOMIC DNA]</scope>
    <source>
        <strain evidence="2">SN15 / ATCC MYA-4574 / FGSC 10173)</strain>
    </source>
</reference>
<dbReference type="Proteomes" id="UP000663193">
    <property type="component" value="Chromosome 2"/>
</dbReference>
<sequence>MAGLLRKFLRFDDRSLDLEPLVGSGIAFGFCLSAMIAGDVKSELRQDVR</sequence>
<name>A0A7U2ETF6_PHANO</name>
<protein>
    <submittedName>
        <fullName evidence="1">Uncharacterized protein</fullName>
    </submittedName>
</protein>